<evidence type="ECO:0000256" key="2">
    <source>
        <dbReference type="SAM" id="Phobius"/>
    </source>
</evidence>
<comment type="caution">
    <text evidence="3">The sequence shown here is derived from an EMBL/GenBank/DDBJ whole genome shotgun (WGS) entry which is preliminary data.</text>
</comment>
<feature type="region of interest" description="Disordered" evidence="1">
    <location>
        <begin position="1"/>
        <end position="30"/>
    </location>
</feature>
<dbReference type="Proteomes" id="UP001153069">
    <property type="component" value="Unassembled WGS sequence"/>
</dbReference>
<proteinExistence type="predicted"/>
<dbReference type="AlphaFoldDB" id="A0A9N8HR07"/>
<protein>
    <submittedName>
        <fullName evidence="3">Uncharacterized protein</fullName>
    </submittedName>
</protein>
<feature type="region of interest" description="Disordered" evidence="1">
    <location>
        <begin position="59"/>
        <end position="78"/>
    </location>
</feature>
<keyword evidence="2" id="KW-0812">Transmembrane</keyword>
<evidence type="ECO:0000313" key="3">
    <source>
        <dbReference type="EMBL" id="CAB9521605.1"/>
    </source>
</evidence>
<evidence type="ECO:0000256" key="1">
    <source>
        <dbReference type="SAM" id="MobiDB-lite"/>
    </source>
</evidence>
<feature type="compositionally biased region" description="Low complexity" evidence="1">
    <location>
        <begin position="531"/>
        <end position="549"/>
    </location>
</feature>
<organism evidence="3 4">
    <name type="scientific">Seminavis robusta</name>
    <dbReference type="NCBI Taxonomy" id="568900"/>
    <lineage>
        <taxon>Eukaryota</taxon>
        <taxon>Sar</taxon>
        <taxon>Stramenopiles</taxon>
        <taxon>Ochrophyta</taxon>
        <taxon>Bacillariophyta</taxon>
        <taxon>Bacillariophyceae</taxon>
        <taxon>Bacillariophycidae</taxon>
        <taxon>Naviculales</taxon>
        <taxon>Naviculaceae</taxon>
        <taxon>Seminavis</taxon>
    </lineage>
</organism>
<feature type="region of interest" description="Disordered" evidence="1">
    <location>
        <begin position="531"/>
        <end position="563"/>
    </location>
</feature>
<keyword evidence="2" id="KW-0472">Membrane</keyword>
<accession>A0A9N8HR07</accession>
<feature type="transmembrane region" description="Helical" evidence="2">
    <location>
        <begin position="112"/>
        <end position="135"/>
    </location>
</feature>
<evidence type="ECO:0000313" key="4">
    <source>
        <dbReference type="Proteomes" id="UP001153069"/>
    </source>
</evidence>
<sequence>MDPPYQRYTDSVRLSREDVADPPCQRSIDSVSREEYEALQAEIKQMKRTMAELVERHNAGVTENVSDDAEDPTPTPPATCTETIKAKTKELYESQATAVVQMVSSMDLLSQFSLNTAFLIAAASVIAKFLFAFFYTTTTTAQCTPTKTILDGDWSAQTYQDLFNTETRQYLCTTHYLDQYQFAVGNQNERQKTDPLFGFEEPFVDLSTFEYTWVWTAFKGGVLRSTAFDNWERLAFKQGDETYFVSDCARECAKRDAPYGMYAINGQYQEEECLCGFSTWNDTCLAHYTGDAEHCVVWYGDLYEYFLWNDTKFSTNFLLFSKYDTPEQFRECSQEEVETLCQTDILEEEQSKPPKVQWDGYIDDDDASIPDGMYWKHCSLNGFSCSDYGHDQCEPYGHVCGETGYEDGGWDERQCHGIVSVTYITCPAVHVILGSSLGYLSYLELVLVTLLACLALFMRGENPVHVFKENAKILAYQVAREQVNKKLAKYQGDINETLTKTEKGKRTSEKVNLIYAATLEQEGLQGTLELSAPAPAPTEAPSSPVSPTPILQSGQDTGGADVAGADEDVKELDDGGIKEVVIVESFDDVAHC</sequence>
<keyword evidence="4" id="KW-1185">Reference proteome</keyword>
<dbReference type="EMBL" id="CAICTM010001211">
    <property type="protein sequence ID" value="CAB9521605.1"/>
    <property type="molecule type" value="Genomic_DNA"/>
</dbReference>
<reference evidence="3" key="1">
    <citation type="submission" date="2020-06" db="EMBL/GenBank/DDBJ databases">
        <authorList>
            <consortium name="Plant Systems Biology data submission"/>
        </authorList>
    </citation>
    <scope>NUCLEOTIDE SEQUENCE</scope>
    <source>
        <strain evidence="3">D6</strain>
    </source>
</reference>
<keyword evidence="2" id="KW-1133">Transmembrane helix</keyword>
<name>A0A9N8HR07_9STRA</name>
<gene>
    <name evidence="3" type="ORF">SEMRO_1213_G252960.1</name>
</gene>